<keyword evidence="2" id="KW-1185">Reference proteome</keyword>
<dbReference type="RefSeq" id="WP_188164076.1">
    <property type="nucleotide sequence ID" value="NZ_JACVVX010000002.1"/>
</dbReference>
<evidence type="ECO:0000313" key="1">
    <source>
        <dbReference type="EMBL" id="MBD0414645.1"/>
    </source>
</evidence>
<evidence type="ECO:0000313" key="2">
    <source>
        <dbReference type="Proteomes" id="UP000643405"/>
    </source>
</evidence>
<accession>A0A8J6PNI1</accession>
<protein>
    <submittedName>
        <fullName evidence="1">Uncharacterized protein</fullName>
    </submittedName>
</protein>
<comment type="caution">
    <text evidence="1">The sequence shown here is derived from an EMBL/GenBank/DDBJ whole genome shotgun (WGS) entry which is preliminary data.</text>
</comment>
<dbReference type="AlphaFoldDB" id="A0A8J6PNI1"/>
<organism evidence="1 2">
    <name type="scientific">Oryzicola mucosus</name>
    <dbReference type="NCBI Taxonomy" id="2767425"/>
    <lineage>
        <taxon>Bacteria</taxon>
        <taxon>Pseudomonadati</taxon>
        <taxon>Pseudomonadota</taxon>
        <taxon>Alphaproteobacteria</taxon>
        <taxon>Hyphomicrobiales</taxon>
        <taxon>Phyllobacteriaceae</taxon>
        <taxon>Oryzicola</taxon>
    </lineage>
</organism>
<gene>
    <name evidence="1" type="ORF">ICI42_08265</name>
</gene>
<name>A0A8J6PNI1_9HYPH</name>
<dbReference type="EMBL" id="JACVVX010000002">
    <property type="protein sequence ID" value="MBD0414645.1"/>
    <property type="molecule type" value="Genomic_DNA"/>
</dbReference>
<reference evidence="1" key="1">
    <citation type="submission" date="2020-09" db="EMBL/GenBank/DDBJ databases">
        <title>Genome seq and assembly of Tianweitania sp.</title>
        <authorList>
            <person name="Chhetri G."/>
        </authorList>
    </citation>
    <scope>NUCLEOTIDE SEQUENCE</scope>
    <source>
        <strain evidence="1">Rool2</strain>
    </source>
</reference>
<proteinExistence type="predicted"/>
<sequence>MATMTFHSWQRPALLADATEDGGRLRGAIPLQIDDVADAQGHTETSIPVYLRSAADVATLNPSAIRHMAPRPSTADAETTKLVHLDFHEADLPWRYSPKASPQGGQTTPWLVLLVGTEDELNLQGGIVVPGAGVLQAHNLAHAHRWAHVHDENGMRFSRLLSPRILAPLRGHVAALVPAFDANGQFCWNGGALTGSHLPVFYSWRFRTGEAGDFETLAAALRVRKAGSLGMADIRYRRPLTDLDETLRAGGAITSLQALPDQSEAVGKVRADLDRLNDRVEDEIPDVIPQPPEREIMQLPRYGGLWLDDVDAVRWSKSMNDDPRNRGIGGLGVRMGVVEQEPLMAAAVEQAGALQDIGQRISFLAAGLGLSGRLWNRRLPDSAEQRLQLFGPAMGRMMSSDGQGVLDRVTGPDSVLQRSLFSSAAMRLTRAGSGRSRFAAGGKVDRRKIMQLANQPIEPQQANAEGIIHADGLAEQFGIKPLGDALGLDEIDKVIEELFAKFEGAPVNNDSVGTFIERTAELLGLRCYDRMGVYFGELSPQPDFFEREMMIGAINACRASALDELAIKYGIDQLLPGYDPPDRRRPINLDALDAAVTGSIDPTVARPPAWVRVESTIDGIKLVSLAPPEAPIGLDYPTWTMLKRHDKEWLLPGANAVLPDSVIALRTNPAFVDAFLLGLNTQFLAEMRWRNLPAPRVSTPLRMFWGYVDHDEGKRAPDIQPFDRWLSKPVGAADADDLGHRSHQVFEFAATSGEGNLVIAFRTALFRRYPSTLVYLVRTPAGGEAALDALLTTQPQFRQATGMPDTRDYIGPIFQGEIMPDLVFFVFDVEPEALDKYWLVLDEPPAELRFRNDKSLNWNNAAEFAVKTIDKPTRVAISGTALETLGEAP</sequence>
<dbReference type="Proteomes" id="UP000643405">
    <property type="component" value="Unassembled WGS sequence"/>
</dbReference>